<evidence type="ECO:0000313" key="7">
    <source>
        <dbReference type="EMBL" id="KAK7950931.1"/>
    </source>
</evidence>
<proteinExistence type="predicted"/>
<dbReference type="Proteomes" id="UP001391051">
    <property type="component" value="Unassembled WGS sequence"/>
</dbReference>
<name>A0ABR1QAC0_9PEZI</name>
<feature type="transmembrane region" description="Helical" evidence="6">
    <location>
        <begin position="82"/>
        <end position="101"/>
    </location>
</feature>
<keyword evidence="2" id="KW-0813">Transport</keyword>
<keyword evidence="3 6" id="KW-0812">Transmembrane</keyword>
<dbReference type="InterPro" id="IPR036259">
    <property type="entry name" value="MFS_trans_sf"/>
</dbReference>
<comment type="subcellular location">
    <subcellularLocation>
        <location evidence="1">Membrane</location>
        <topology evidence="1">Multi-pass membrane protein</topology>
    </subcellularLocation>
</comment>
<protein>
    <submittedName>
        <fullName evidence="7">Uncharacterized protein</fullName>
    </submittedName>
</protein>
<evidence type="ECO:0000313" key="8">
    <source>
        <dbReference type="Proteomes" id="UP001391051"/>
    </source>
</evidence>
<dbReference type="PANTHER" id="PTHR23502">
    <property type="entry name" value="MAJOR FACILITATOR SUPERFAMILY"/>
    <property type="match status" value="1"/>
</dbReference>
<evidence type="ECO:0000256" key="5">
    <source>
        <dbReference type="ARBA" id="ARBA00023136"/>
    </source>
</evidence>
<keyword evidence="5 6" id="KW-0472">Membrane</keyword>
<evidence type="ECO:0000256" key="2">
    <source>
        <dbReference type="ARBA" id="ARBA00022448"/>
    </source>
</evidence>
<feature type="transmembrane region" description="Helical" evidence="6">
    <location>
        <begin position="30"/>
        <end position="53"/>
    </location>
</feature>
<dbReference type="PANTHER" id="PTHR23502:SF51">
    <property type="entry name" value="QUINIDINE RESISTANCE PROTEIN 1-RELATED"/>
    <property type="match status" value="1"/>
</dbReference>
<keyword evidence="8" id="KW-1185">Reference proteome</keyword>
<dbReference type="RefSeq" id="XP_066698993.1">
    <property type="nucleotide sequence ID" value="XM_066842881.1"/>
</dbReference>
<dbReference type="SUPFAM" id="SSF103473">
    <property type="entry name" value="MFS general substrate transporter"/>
    <property type="match status" value="1"/>
</dbReference>
<dbReference type="EMBL" id="JAQQWE010000005">
    <property type="protein sequence ID" value="KAK7950931.1"/>
    <property type="molecule type" value="Genomic_DNA"/>
</dbReference>
<evidence type="ECO:0000256" key="6">
    <source>
        <dbReference type="SAM" id="Phobius"/>
    </source>
</evidence>
<evidence type="ECO:0000256" key="1">
    <source>
        <dbReference type="ARBA" id="ARBA00004141"/>
    </source>
</evidence>
<keyword evidence="4 6" id="KW-1133">Transmembrane helix</keyword>
<reference evidence="7 8" key="1">
    <citation type="submission" date="2023-01" db="EMBL/GenBank/DDBJ databases">
        <title>Analysis of 21 Apiospora genomes using comparative genomics revels a genus with tremendous synthesis potential of carbohydrate active enzymes and secondary metabolites.</title>
        <authorList>
            <person name="Sorensen T."/>
        </authorList>
    </citation>
    <scope>NUCLEOTIDE SEQUENCE [LARGE SCALE GENOMIC DNA]</scope>
    <source>
        <strain evidence="7 8">CBS 24483</strain>
    </source>
</reference>
<dbReference type="Gene3D" id="1.20.1250.20">
    <property type="entry name" value="MFS general substrate transporter like domains"/>
    <property type="match status" value="1"/>
</dbReference>
<dbReference type="GeneID" id="92075943"/>
<sequence length="173" mass="19065">MYTVYSCVIASLSTLFIEIYDLNQWQAGFVYLPFGIGGTFSTFVSGALLNWAYRKARSRHDLPGSPSRDDDIDDFPIERARLSIMWAPVLVTLLCILTYGWALHERWHLAVPLTLPFVGFNTLISDINRAAPSAANASTAVVRCGLAALAVAYLEDILQAIDVGWTFTCISGL</sequence>
<evidence type="ECO:0000256" key="3">
    <source>
        <dbReference type="ARBA" id="ARBA00022692"/>
    </source>
</evidence>
<evidence type="ECO:0000256" key="4">
    <source>
        <dbReference type="ARBA" id="ARBA00022989"/>
    </source>
</evidence>
<comment type="caution">
    <text evidence="7">The sequence shown here is derived from an EMBL/GenBank/DDBJ whole genome shotgun (WGS) entry which is preliminary data.</text>
</comment>
<gene>
    <name evidence="7" type="ORF">PG986_006659</name>
</gene>
<organism evidence="7 8">
    <name type="scientific">Apiospora aurea</name>
    <dbReference type="NCBI Taxonomy" id="335848"/>
    <lineage>
        <taxon>Eukaryota</taxon>
        <taxon>Fungi</taxon>
        <taxon>Dikarya</taxon>
        <taxon>Ascomycota</taxon>
        <taxon>Pezizomycotina</taxon>
        <taxon>Sordariomycetes</taxon>
        <taxon>Xylariomycetidae</taxon>
        <taxon>Amphisphaeriales</taxon>
        <taxon>Apiosporaceae</taxon>
        <taxon>Apiospora</taxon>
    </lineage>
</organism>
<accession>A0ABR1QAC0</accession>